<sequence>MFKKSDVQECSNIKEKEDQQDVHPDIEIIVNGSSSSKLECSSTSELECSSTSESSSSDESSSSELSSYVSSYDDSSLSDKSGCLEKSVLGLMKMTKEGKQLNKMMR</sequence>
<gene>
    <name evidence="2" type="ORF">Tci_523642</name>
</gene>
<organism evidence="2">
    <name type="scientific">Tanacetum cinerariifolium</name>
    <name type="common">Dalmatian daisy</name>
    <name type="synonym">Chrysanthemum cinerariifolium</name>
    <dbReference type="NCBI Taxonomy" id="118510"/>
    <lineage>
        <taxon>Eukaryota</taxon>
        <taxon>Viridiplantae</taxon>
        <taxon>Streptophyta</taxon>
        <taxon>Embryophyta</taxon>
        <taxon>Tracheophyta</taxon>
        <taxon>Spermatophyta</taxon>
        <taxon>Magnoliopsida</taxon>
        <taxon>eudicotyledons</taxon>
        <taxon>Gunneridae</taxon>
        <taxon>Pentapetalae</taxon>
        <taxon>asterids</taxon>
        <taxon>campanulids</taxon>
        <taxon>Asterales</taxon>
        <taxon>Asteraceae</taxon>
        <taxon>Asteroideae</taxon>
        <taxon>Anthemideae</taxon>
        <taxon>Anthemidinae</taxon>
        <taxon>Tanacetum</taxon>
    </lineage>
</organism>
<dbReference type="AlphaFoldDB" id="A0A699IGA7"/>
<proteinExistence type="predicted"/>
<protein>
    <submittedName>
        <fullName evidence="2">Uncharacterized protein</fullName>
    </submittedName>
</protein>
<evidence type="ECO:0000256" key="1">
    <source>
        <dbReference type="SAM" id="MobiDB-lite"/>
    </source>
</evidence>
<evidence type="ECO:0000313" key="2">
    <source>
        <dbReference type="EMBL" id="GEZ51669.1"/>
    </source>
</evidence>
<feature type="region of interest" description="Disordered" evidence="1">
    <location>
        <begin position="1"/>
        <end position="81"/>
    </location>
</feature>
<reference evidence="2" key="1">
    <citation type="journal article" date="2019" name="Sci. Rep.">
        <title>Draft genome of Tanacetum cinerariifolium, the natural source of mosquito coil.</title>
        <authorList>
            <person name="Yamashiro T."/>
            <person name="Shiraishi A."/>
            <person name="Satake H."/>
            <person name="Nakayama K."/>
        </authorList>
    </citation>
    <scope>NUCLEOTIDE SEQUENCE</scope>
</reference>
<accession>A0A699IGA7</accession>
<dbReference type="EMBL" id="BKCJ010288540">
    <property type="protein sequence ID" value="GEZ51669.1"/>
    <property type="molecule type" value="Genomic_DNA"/>
</dbReference>
<comment type="caution">
    <text evidence="2">The sequence shown here is derived from an EMBL/GenBank/DDBJ whole genome shotgun (WGS) entry which is preliminary data.</text>
</comment>
<feature type="compositionally biased region" description="Low complexity" evidence="1">
    <location>
        <begin position="33"/>
        <end position="81"/>
    </location>
</feature>
<name>A0A699IGA7_TANCI</name>
<feature type="compositionally biased region" description="Basic and acidic residues" evidence="1">
    <location>
        <begin position="1"/>
        <end position="26"/>
    </location>
</feature>